<accession>A0A2A4X141</accession>
<dbReference type="Gene3D" id="1.10.3720.10">
    <property type="entry name" value="MetI-like"/>
    <property type="match status" value="1"/>
</dbReference>
<evidence type="ECO:0000256" key="3">
    <source>
        <dbReference type="ARBA" id="ARBA00022475"/>
    </source>
</evidence>
<evidence type="ECO:0000256" key="4">
    <source>
        <dbReference type="ARBA" id="ARBA00022692"/>
    </source>
</evidence>
<evidence type="ECO:0000256" key="7">
    <source>
        <dbReference type="RuleBase" id="RU363032"/>
    </source>
</evidence>
<protein>
    <submittedName>
        <fullName evidence="9">Peptide ABC transporter permease</fullName>
    </submittedName>
</protein>
<dbReference type="GO" id="GO:0005886">
    <property type="term" value="C:plasma membrane"/>
    <property type="evidence" value="ECO:0007669"/>
    <property type="project" value="UniProtKB-SubCell"/>
</dbReference>
<dbReference type="EMBL" id="NVUK01000040">
    <property type="protein sequence ID" value="PCI75787.1"/>
    <property type="molecule type" value="Genomic_DNA"/>
</dbReference>
<reference evidence="10" key="1">
    <citation type="submission" date="2017-08" db="EMBL/GenBank/DDBJ databases">
        <title>A dynamic microbial community with high functional redundancy inhabits the cold, oxic subseafloor aquifer.</title>
        <authorList>
            <person name="Tully B.J."/>
            <person name="Wheat C.G."/>
            <person name="Glazer B.T."/>
            <person name="Huber J.A."/>
        </authorList>
    </citation>
    <scope>NUCLEOTIDE SEQUENCE [LARGE SCALE GENOMIC DNA]</scope>
</reference>
<evidence type="ECO:0000256" key="1">
    <source>
        <dbReference type="ARBA" id="ARBA00004651"/>
    </source>
</evidence>
<dbReference type="Pfam" id="PF19300">
    <property type="entry name" value="BPD_transp_1_N"/>
    <property type="match status" value="1"/>
</dbReference>
<dbReference type="PANTHER" id="PTHR43163:SF6">
    <property type="entry name" value="DIPEPTIDE TRANSPORT SYSTEM PERMEASE PROTEIN DPPB-RELATED"/>
    <property type="match status" value="1"/>
</dbReference>
<evidence type="ECO:0000313" key="9">
    <source>
        <dbReference type="EMBL" id="PCI75787.1"/>
    </source>
</evidence>
<keyword evidence="5 7" id="KW-1133">Transmembrane helix</keyword>
<comment type="similarity">
    <text evidence="7">Belongs to the binding-protein-dependent transport system permease family.</text>
</comment>
<dbReference type="InterPro" id="IPR045621">
    <property type="entry name" value="BPD_transp_1_N"/>
</dbReference>
<dbReference type="PROSITE" id="PS50928">
    <property type="entry name" value="ABC_TM1"/>
    <property type="match status" value="1"/>
</dbReference>
<evidence type="ECO:0000256" key="2">
    <source>
        <dbReference type="ARBA" id="ARBA00022448"/>
    </source>
</evidence>
<dbReference type="InterPro" id="IPR035906">
    <property type="entry name" value="MetI-like_sf"/>
</dbReference>
<feature type="transmembrane region" description="Helical" evidence="7">
    <location>
        <begin position="175"/>
        <end position="194"/>
    </location>
</feature>
<keyword evidence="4 7" id="KW-0812">Transmembrane</keyword>
<comment type="caution">
    <text evidence="9">The sequence shown here is derived from an EMBL/GenBank/DDBJ whole genome shotgun (WGS) entry which is preliminary data.</text>
</comment>
<proteinExistence type="inferred from homology"/>
<feature type="transmembrane region" description="Helical" evidence="7">
    <location>
        <begin position="278"/>
        <end position="304"/>
    </location>
</feature>
<feature type="transmembrane region" description="Helical" evidence="7">
    <location>
        <begin position="233"/>
        <end position="258"/>
    </location>
</feature>
<evidence type="ECO:0000256" key="5">
    <source>
        <dbReference type="ARBA" id="ARBA00022989"/>
    </source>
</evidence>
<comment type="subcellular location">
    <subcellularLocation>
        <location evidence="1 7">Cell membrane</location>
        <topology evidence="1 7">Multi-pass membrane protein</topology>
    </subcellularLocation>
</comment>
<dbReference type="CDD" id="cd06261">
    <property type="entry name" value="TM_PBP2"/>
    <property type="match status" value="1"/>
</dbReference>
<keyword evidence="6 7" id="KW-0472">Membrane</keyword>
<dbReference type="Pfam" id="PF00528">
    <property type="entry name" value="BPD_transp_1"/>
    <property type="match status" value="1"/>
</dbReference>
<organism evidence="9 10">
    <name type="scientific">Aerophobetes bacterium</name>
    <dbReference type="NCBI Taxonomy" id="2030807"/>
    <lineage>
        <taxon>Bacteria</taxon>
        <taxon>Candidatus Aerophobota</taxon>
    </lineage>
</organism>
<dbReference type="Proteomes" id="UP000218775">
    <property type="component" value="Unassembled WGS sequence"/>
</dbReference>
<evidence type="ECO:0000313" key="10">
    <source>
        <dbReference type="Proteomes" id="UP000218775"/>
    </source>
</evidence>
<dbReference type="SUPFAM" id="SSF161098">
    <property type="entry name" value="MetI-like"/>
    <property type="match status" value="1"/>
</dbReference>
<gene>
    <name evidence="9" type="ORF">COB21_05270</name>
</gene>
<evidence type="ECO:0000259" key="8">
    <source>
        <dbReference type="PROSITE" id="PS50928"/>
    </source>
</evidence>
<dbReference type="AlphaFoldDB" id="A0A2A4X141"/>
<keyword evidence="3" id="KW-1003">Cell membrane</keyword>
<dbReference type="InterPro" id="IPR000515">
    <property type="entry name" value="MetI-like"/>
</dbReference>
<evidence type="ECO:0000256" key="6">
    <source>
        <dbReference type="ARBA" id="ARBA00023136"/>
    </source>
</evidence>
<feature type="transmembrane region" description="Helical" evidence="7">
    <location>
        <begin position="15"/>
        <end position="36"/>
    </location>
</feature>
<name>A0A2A4X141_UNCAE</name>
<keyword evidence="2 7" id="KW-0813">Transport</keyword>
<feature type="domain" description="ABC transmembrane type-1" evidence="8">
    <location>
        <begin position="100"/>
        <end position="301"/>
    </location>
</feature>
<sequence>MDYKPMVIKAFIKKFVILIFSLWTVVTLTFVMMMSIPGDPFMQDQPIPQEILDNIHRHYGLDQPLYVQYIKYLKGVVTFNLGPSYKYEGRQVEQIIAEGIPSSLLIGIQALCMATFVGITLGAIAAYFRSKWQDHLCMVIAVIGISVPSFLMATFLQYVFSIQLSILPVARLESYAHTILPTIALASMPMAFIARLTRNNMIDVFEQNFVTVAYAKGLTTFQVFKSHVLKNSILPVVTYLGPLTCSILTGSFVIEKIFALPGLGGWFVNSIMNRDYTLIIGITLFYSTLLLTVVFLLDLIYPLLDPRIKSSNTKMVKKGYYG</sequence>
<feature type="transmembrane region" description="Helical" evidence="7">
    <location>
        <begin position="135"/>
        <end position="160"/>
    </location>
</feature>
<feature type="transmembrane region" description="Helical" evidence="7">
    <location>
        <begin position="106"/>
        <end position="128"/>
    </location>
</feature>
<dbReference type="GO" id="GO:0055085">
    <property type="term" value="P:transmembrane transport"/>
    <property type="evidence" value="ECO:0007669"/>
    <property type="project" value="InterPro"/>
</dbReference>
<dbReference type="PANTHER" id="PTHR43163">
    <property type="entry name" value="DIPEPTIDE TRANSPORT SYSTEM PERMEASE PROTEIN DPPB-RELATED"/>
    <property type="match status" value="1"/>
</dbReference>